<organism evidence="1">
    <name type="scientific">marine sediment metagenome</name>
    <dbReference type="NCBI Taxonomy" id="412755"/>
    <lineage>
        <taxon>unclassified sequences</taxon>
        <taxon>metagenomes</taxon>
        <taxon>ecological metagenomes</taxon>
    </lineage>
</organism>
<reference evidence="1" key="1">
    <citation type="journal article" date="2014" name="Front. Microbiol.">
        <title>High frequency of phylogenetically diverse reductive dehalogenase-homologous genes in deep subseafloor sedimentary metagenomes.</title>
        <authorList>
            <person name="Kawai M."/>
            <person name="Futagami T."/>
            <person name="Toyoda A."/>
            <person name="Takaki Y."/>
            <person name="Nishi S."/>
            <person name="Hori S."/>
            <person name="Arai W."/>
            <person name="Tsubouchi T."/>
            <person name="Morono Y."/>
            <person name="Uchiyama I."/>
            <person name="Ito T."/>
            <person name="Fujiyama A."/>
            <person name="Inagaki F."/>
            <person name="Takami H."/>
        </authorList>
    </citation>
    <scope>NUCLEOTIDE SEQUENCE</scope>
    <source>
        <strain evidence="1">Expedition CK06-06</strain>
    </source>
</reference>
<evidence type="ECO:0000313" key="1">
    <source>
        <dbReference type="EMBL" id="GAG30417.1"/>
    </source>
</evidence>
<dbReference type="EMBL" id="BARS01049200">
    <property type="protein sequence ID" value="GAG30417.1"/>
    <property type="molecule type" value="Genomic_DNA"/>
</dbReference>
<dbReference type="AlphaFoldDB" id="X0X4T2"/>
<name>X0X4T2_9ZZZZ</name>
<accession>X0X4T2</accession>
<feature type="non-terminal residue" evidence="1">
    <location>
        <position position="35"/>
    </location>
</feature>
<gene>
    <name evidence="1" type="ORF">S01H1_73623</name>
</gene>
<comment type="caution">
    <text evidence="1">The sequence shown here is derived from an EMBL/GenBank/DDBJ whole genome shotgun (WGS) entry which is preliminary data.</text>
</comment>
<proteinExistence type="predicted"/>
<protein>
    <submittedName>
        <fullName evidence="1">Uncharacterized protein</fullName>
    </submittedName>
</protein>
<sequence>MPEVAAAIARGTDDTDLGLRSARTLRRVPNYRFIP</sequence>